<dbReference type="Pfam" id="PF00512">
    <property type="entry name" value="HisKA"/>
    <property type="match status" value="1"/>
</dbReference>
<dbReference type="SUPFAM" id="SSF63829">
    <property type="entry name" value="Calcium-dependent phosphotriesterase"/>
    <property type="match status" value="2"/>
</dbReference>
<dbReference type="PANTHER" id="PTHR43547">
    <property type="entry name" value="TWO-COMPONENT HISTIDINE KINASE"/>
    <property type="match status" value="1"/>
</dbReference>
<dbReference type="InterPro" id="IPR011110">
    <property type="entry name" value="Reg_prop"/>
</dbReference>
<dbReference type="InterPro" id="IPR036097">
    <property type="entry name" value="HisK_dim/P_sf"/>
</dbReference>
<dbReference type="Gene3D" id="1.10.10.60">
    <property type="entry name" value="Homeodomain-like"/>
    <property type="match status" value="1"/>
</dbReference>
<keyword evidence="6" id="KW-0804">Transcription</keyword>
<evidence type="ECO:0000256" key="6">
    <source>
        <dbReference type="ARBA" id="ARBA00023163"/>
    </source>
</evidence>
<dbReference type="PROSITE" id="PS00041">
    <property type="entry name" value="HTH_ARAC_FAMILY_1"/>
    <property type="match status" value="1"/>
</dbReference>
<dbReference type="PROSITE" id="PS50109">
    <property type="entry name" value="HIS_KIN"/>
    <property type="match status" value="1"/>
</dbReference>
<evidence type="ECO:0000256" key="1">
    <source>
        <dbReference type="ARBA" id="ARBA00000085"/>
    </source>
</evidence>
<dbReference type="SUPFAM" id="SSF47384">
    <property type="entry name" value="Homodimeric domain of signal transducing histidine kinase"/>
    <property type="match status" value="1"/>
</dbReference>
<evidence type="ECO:0000256" key="4">
    <source>
        <dbReference type="ARBA" id="ARBA00023015"/>
    </source>
</evidence>
<dbReference type="SMART" id="SM00342">
    <property type="entry name" value="HTH_ARAC"/>
    <property type="match status" value="1"/>
</dbReference>
<feature type="domain" description="HTH araC/xylS-type" evidence="8">
    <location>
        <begin position="1121"/>
        <end position="1219"/>
    </location>
</feature>
<feature type="domain" description="Histidine kinase" evidence="9">
    <location>
        <begin position="719"/>
        <end position="937"/>
    </location>
</feature>
<dbReference type="InterPro" id="IPR004358">
    <property type="entry name" value="Sig_transdc_His_kin-like_C"/>
</dbReference>
<proteinExistence type="predicted"/>
<dbReference type="SUPFAM" id="SSF55874">
    <property type="entry name" value="ATPase domain of HSP90 chaperone/DNA topoisomerase II/histidine kinase"/>
    <property type="match status" value="1"/>
</dbReference>
<name>A0ABU9ISH4_9FLAO</name>
<dbReference type="InterPro" id="IPR013783">
    <property type="entry name" value="Ig-like_fold"/>
</dbReference>
<protein>
    <recommendedName>
        <fullName evidence="2">histidine kinase</fullName>
        <ecNumber evidence="2">2.7.13.3</ecNumber>
    </recommendedName>
</protein>
<reference evidence="11 12" key="1">
    <citation type="submission" date="2024-04" db="EMBL/GenBank/DDBJ databases">
        <title>Flavobacterium sp. DGU38 16S ribosomal RNA gene Genome sequencing and assembly.</title>
        <authorList>
            <person name="Park S."/>
        </authorList>
    </citation>
    <scope>NUCLEOTIDE SEQUENCE [LARGE SCALE GENOMIC DNA]</scope>
    <source>
        <strain evidence="11 12">DGU38</strain>
    </source>
</reference>
<dbReference type="SUPFAM" id="SSF52172">
    <property type="entry name" value="CheY-like"/>
    <property type="match status" value="1"/>
</dbReference>
<dbReference type="InterPro" id="IPR011006">
    <property type="entry name" value="CheY-like_superfamily"/>
</dbReference>
<evidence type="ECO:0000259" key="8">
    <source>
        <dbReference type="PROSITE" id="PS01124"/>
    </source>
</evidence>
<dbReference type="Pfam" id="PF07495">
    <property type="entry name" value="Y_Y_Y"/>
    <property type="match status" value="1"/>
</dbReference>
<dbReference type="SMART" id="SM00388">
    <property type="entry name" value="HisKA"/>
    <property type="match status" value="1"/>
</dbReference>
<dbReference type="Gene3D" id="1.10.287.130">
    <property type="match status" value="1"/>
</dbReference>
<dbReference type="EMBL" id="JBBYHS010000016">
    <property type="protein sequence ID" value="MEL1255176.1"/>
    <property type="molecule type" value="Genomic_DNA"/>
</dbReference>
<dbReference type="EC" id="2.7.13.3" evidence="2"/>
<dbReference type="InterPro" id="IPR005467">
    <property type="entry name" value="His_kinase_dom"/>
</dbReference>
<dbReference type="CDD" id="cd00075">
    <property type="entry name" value="HATPase"/>
    <property type="match status" value="1"/>
</dbReference>
<dbReference type="InterPro" id="IPR018062">
    <property type="entry name" value="HTH_AraC-typ_CS"/>
</dbReference>
<keyword evidence="12" id="KW-1185">Reference proteome</keyword>
<dbReference type="Pfam" id="PF07494">
    <property type="entry name" value="Reg_prop"/>
    <property type="match status" value="3"/>
</dbReference>
<dbReference type="InterPro" id="IPR011123">
    <property type="entry name" value="Y_Y_Y"/>
</dbReference>
<evidence type="ECO:0000259" key="10">
    <source>
        <dbReference type="PROSITE" id="PS50110"/>
    </source>
</evidence>
<accession>A0ABU9ISH4</accession>
<feature type="domain" description="Response regulatory" evidence="10">
    <location>
        <begin position="974"/>
        <end position="1089"/>
    </location>
</feature>
<evidence type="ECO:0000256" key="5">
    <source>
        <dbReference type="ARBA" id="ARBA00023125"/>
    </source>
</evidence>
<dbReference type="PROSITE" id="PS50110">
    <property type="entry name" value="RESPONSE_REGULATORY"/>
    <property type="match status" value="1"/>
</dbReference>
<comment type="caution">
    <text evidence="11">The sequence shown here is derived from an EMBL/GenBank/DDBJ whole genome shotgun (WGS) entry which is preliminary data.</text>
</comment>
<dbReference type="SMART" id="SM00387">
    <property type="entry name" value="HATPase_c"/>
    <property type="match status" value="1"/>
</dbReference>
<evidence type="ECO:0000313" key="12">
    <source>
        <dbReference type="Proteomes" id="UP001485226"/>
    </source>
</evidence>
<evidence type="ECO:0000313" key="11">
    <source>
        <dbReference type="EMBL" id="MEL1255176.1"/>
    </source>
</evidence>
<dbReference type="Gene3D" id="3.30.565.10">
    <property type="entry name" value="Histidine kinase-like ATPase, C-terminal domain"/>
    <property type="match status" value="1"/>
</dbReference>
<gene>
    <name evidence="11" type="ORF">AAEO57_15405</name>
</gene>
<comment type="catalytic activity">
    <reaction evidence="1">
        <text>ATP + protein L-histidine = ADP + protein N-phospho-L-histidine.</text>
        <dbReference type="EC" id="2.7.13.3"/>
    </reaction>
</comment>
<dbReference type="Pfam" id="PF12833">
    <property type="entry name" value="HTH_18"/>
    <property type="match status" value="1"/>
</dbReference>
<dbReference type="Pfam" id="PF00072">
    <property type="entry name" value="Response_reg"/>
    <property type="match status" value="1"/>
</dbReference>
<evidence type="ECO:0000256" key="7">
    <source>
        <dbReference type="PROSITE-ProRule" id="PRU00169"/>
    </source>
</evidence>
<sequence>MYRKGLVLFCWVFVNLFGLNCFGQELFFEKISGQDTDPSTSIHGIAKDSIGYIWFGSWNGAYRYDGKSFNYYYHKPSDNNSLPNNRIRNIVSDQKLGLWFLTFDRKYAKFNYQLNTFRVVEAKAVPKSIISKLNSNSNTLNKAKVVNGKRYYLSSHLLTSLDIHFGKEFSYTADISQPGSLLDDYVTTFFIDSENIIWLGTRGGDIYKANPNRNPFELHYSYISKDGKTKLASIRAILKVENEIWLGTDEGVLIYNNHGINYNHPFYKSSSKISQVRTLFRDNKGGIWIGGVNGLEYYNPKSNQTKPVINKVLYPKLETWSVFAIEAFENDILWIGLYNGIAKINLSDETVVFYDLAKEIDNHSVMDILAIDKQKLWLATEGNGIIQLKINNHDVTYDNSFNVFRSGSAINKKISGSIIYALQKDKRGNVWVGTSEGLYKIQLALNPIQAENIQLQSGMPNTYISSITDDNEGNIWIAHKEGISKINGDSGEISNYQKKDQYSSWRFLERALYKDSKRNTIYFGAKNGYVAFNPKDIKTISKPNKLILKSLYVSNQEVIPMDTVFGKPILSKILSQTKSIDLDYENRNFTVELASFNYLDSRKEVYEYVLEGYEDNWIKTNSNKISFHKVPPGNYTLRVRLVSDIKNTSAAELDIHVNAPWYGSWWFRGLFLILLIAGVYWVFKEILYRERLKNEIEQERLNAERQEVLNKEKMEFFTHISHDLKTPLTLIADPLKRLQEDKVAPEDKAVYFSMINRNMQHLTRLIHQILDFRKSETGKLKLNTSSQDFNAFAAACYATFQFIAEKRHIKFSLHLKEEDLFCYLDFEKAEQIIINLVSNAFQYTPDGGEISFSAGLNNNKTFIEIVVEDNGLGIVASELEKIFEPFNTVGASPFYGYSSGVGLSLTRNLIAFLSGTISIESEPNKGTRAIINLPYQMAEAESFASVSAETVSVNDYKERDENIVSTDSDNSKPSLLIVEDNPDVQLYLGKELSKDYFLIQEYDGKKGLEAAIKHIPDIIVSDIMMPEMEGTDFCRELKSNENTSHIPLIFLTAKGSDIDQIEGYNLGAEAYVMKPFNVEVLNAQIKSVLENRIILQNRLAGIKEINQLQQEVPDLDNQFLEKVIEKITLHIEDTEFNSEELAQVLGISQRQLYRKLKGISGNTVHEFITKVKMNEAENLLRNSDLNVSQIAYKLGFSEPSNFSRTFSKYFGCSPSQFVK</sequence>
<dbReference type="Gene3D" id="2.60.40.10">
    <property type="entry name" value="Immunoglobulins"/>
    <property type="match status" value="1"/>
</dbReference>
<dbReference type="Gene3D" id="3.40.50.2300">
    <property type="match status" value="1"/>
</dbReference>
<keyword evidence="4" id="KW-0805">Transcription regulation</keyword>
<dbReference type="RefSeq" id="WP_341693920.1">
    <property type="nucleotide sequence ID" value="NZ_JBBYHS010000016.1"/>
</dbReference>
<dbReference type="PROSITE" id="PS01124">
    <property type="entry name" value="HTH_ARAC_FAMILY_2"/>
    <property type="match status" value="1"/>
</dbReference>
<evidence type="ECO:0000256" key="3">
    <source>
        <dbReference type="ARBA" id="ARBA00022553"/>
    </source>
</evidence>
<dbReference type="Gene3D" id="2.130.10.10">
    <property type="entry name" value="YVTN repeat-like/Quinoprotein amine dehydrogenase"/>
    <property type="match status" value="3"/>
</dbReference>
<dbReference type="CDD" id="cd00082">
    <property type="entry name" value="HisKA"/>
    <property type="match status" value="1"/>
</dbReference>
<dbReference type="InterPro" id="IPR036890">
    <property type="entry name" value="HATPase_C_sf"/>
</dbReference>
<organism evidence="11 12">
    <name type="scientific">Flavobacterium calami</name>
    <dbReference type="NCBI Taxonomy" id="3139144"/>
    <lineage>
        <taxon>Bacteria</taxon>
        <taxon>Pseudomonadati</taxon>
        <taxon>Bacteroidota</taxon>
        <taxon>Flavobacteriia</taxon>
        <taxon>Flavobacteriales</taxon>
        <taxon>Flavobacteriaceae</taxon>
        <taxon>Flavobacterium</taxon>
    </lineage>
</organism>
<dbReference type="InterPro" id="IPR003661">
    <property type="entry name" value="HisK_dim/P_dom"/>
</dbReference>
<dbReference type="InterPro" id="IPR003594">
    <property type="entry name" value="HATPase_dom"/>
</dbReference>
<dbReference type="PRINTS" id="PR00344">
    <property type="entry name" value="BCTRLSENSOR"/>
</dbReference>
<evidence type="ECO:0000256" key="2">
    <source>
        <dbReference type="ARBA" id="ARBA00012438"/>
    </source>
</evidence>
<feature type="modified residue" description="4-aspartylphosphate" evidence="7">
    <location>
        <position position="1022"/>
    </location>
</feature>
<dbReference type="PANTHER" id="PTHR43547:SF2">
    <property type="entry name" value="HYBRID SIGNAL TRANSDUCTION HISTIDINE KINASE C"/>
    <property type="match status" value="1"/>
</dbReference>
<dbReference type="InterPro" id="IPR015943">
    <property type="entry name" value="WD40/YVTN_repeat-like_dom_sf"/>
</dbReference>
<keyword evidence="5" id="KW-0238">DNA-binding</keyword>
<dbReference type="InterPro" id="IPR009057">
    <property type="entry name" value="Homeodomain-like_sf"/>
</dbReference>
<dbReference type="InterPro" id="IPR001789">
    <property type="entry name" value="Sig_transdc_resp-reg_receiver"/>
</dbReference>
<dbReference type="SMART" id="SM00448">
    <property type="entry name" value="REC"/>
    <property type="match status" value="1"/>
</dbReference>
<evidence type="ECO:0000259" key="9">
    <source>
        <dbReference type="PROSITE" id="PS50109"/>
    </source>
</evidence>
<dbReference type="Proteomes" id="UP001485226">
    <property type="component" value="Unassembled WGS sequence"/>
</dbReference>
<dbReference type="InterPro" id="IPR018060">
    <property type="entry name" value="HTH_AraC"/>
</dbReference>
<dbReference type="Pfam" id="PF02518">
    <property type="entry name" value="HATPase_c"/>
    <property type="match status" value="1"/>
</dbReference>
<keyword evidence="3 7" id="KW-0597">Phosphoprotein</keyword>
<dbReference type="SUPFAM" id="SSF46689">
    <property type="entry name" value="Homeodomain-like"/>
    <property type="match status" value="1"/>
</dbReference>